<name>A0ABP8BKJ3_9SPHI</name>
<dbReference type="InterPro" id="IPR011990">
    <property type="entry name" value="TPR-like_helical_dom_sf"/>
</dbReference>
<dbReference type="PROSITE" id="PS51257">
    <property type="entry name" value="PROKAR_LIPOPROTEIN"/>
    <property type="match status" value="1"/>
</dbReference>
<dbReference type="EMBL" id="BAABBY010000008">
    <property type="protein sequence ID" value="GAA4209196.1"/>
    <property type="molecule type" value="Genomic_DNA"/>
</dbReference>
<organism evidence="2 3">
    <name type="scientific">Pedobacter jeongneungensis</name>
    <dbReference type="NCBI Taxonomy" id="947309"/>
    <lineage>
        <taxon>Bacteria</taxon>
        <taxon>Pseudomonadati</taxon>
        <taxon>Bacteroidota</taxon>
        <taxon>Sphingobacteriia</taxon>
        <taxon>Sphingobacteriales</taxon>
        <taxon>Sphingobacteriaceae</taxon>
        <taxon>Pedobacter</taxon>
    </lineage>
</organism>
<evidence type="ECO:0008006" key="4">
    <source>
        <dbReference type="Google" id="ProtNLM"/>
    </source>
</evidence>
<keyword evidence="1" id="KW-0732">Signal</keyword>
<dbReference type="RefSeq" id="WP_344852664.1">
    <property type="nucleotide sequence ID" value="NZ_BAABBY010000008.1"/>
</dbReference>
<evidence type="ECO:0000256" key="1">
    <source>
        <dbReference type="SAM" id="SignalP"/>
    </source>
</evidence>
<evidence type="ECO:0000313" key="3">
    <source>
        <dbReference type="Proteomes" id="UP001501772"/>
    </source>
</evidence>
<sequence length="225" mass="25487">MQNYRPFLIRKSSLMLLVIASIIISCKQKAHQINDQPKKSAMVANDSALKIFLNVMDLKYPKDSLESAVKLYKKALAEDGGYKIAFYNLLSCYQYMKKFDESVALCTEWLKKNPNDLDIQYKRALIYDAQGKNELARAGYKAVADEVNKKQLPKIDSTLTPIQIDEIINTAGVIYIAENDKVKALALLSDLKATFPDNSTVESVYRTTLNSNRLDRVKDLLGYTK</sequence>
<dbReference type="SUPFAM" id="SSF48452">
    <property type="entry name" value="TPR-like"/>
    <property type="match status" value="1"/>
</dbReference>
<feature type="chain" id="PRO_5045355222" description="Tetratricopeptide repeat protein" evidence="1">
    <location>
        <begin position="31"/>
        <end position="225"/>
    </location>
</feature>
<reference evidence="3" key="1">
    <citation type="journal article" date="2019" name="Int. J. Syst. Evol. Microbiol.">
        <title>The Global Catalogue of Microorganisms (GCM) 10K type strain sequencing project: providing services to taxonomists for standard genome sequencing and annotation.</title>
        <authorList>
            <consortium name="The Broad Institute Genomics Platform"/>
            <consortium name="The Broad Institute Genome Sequencing Center for Infectious Disease"/>
            <person name="Wu L."/>
            <person name="Ma J."/>
        </authorList>
    </citation>
    <scope>NUCLEOTIDE SEQUENCE [LARGE SCALE GENOMIC DNA]</scope>
    <source>
        <strain evidence="3">JCM 17626</strain>
    </source>
</reference>
<dbReference type="Pfam" id="PF14559">
    <property type="entry name" value="TPR_19"/>
    <property type="match status" value="1"/>
</dbReference>
<feature type="signal peptide" evidence="1">
    <location>
        <begin position="1"/>
        <end position="30"/>
    </location>
</feature>
<gene>
    <name evidence="2" type="ORF">GCM10022289_34310</name>
</gene>
<dbReference type="Gene3D" id="1.25.40.10">
    <property type="entry name" value="Tetratricopeptide repeat domain"/>
    <property type="match status" value="1"/>
</dbReference>
<proteinExistence type="predicted"/>
<dbReference type="Proteomes" id="UP001501772">
    <property type="component" value="Unassembled WGS sequence"/>
</dbReference>
<protein>
    <recommendedName>
        <fullName evidence="4">Tetratricopeptide repeat protein</fullName>
    </recommendedName>
</protein>
<comment type="caution">
    <text evidence="2">The sequence shown here is derived from an EMBL/GenBank/DDBJ whole genome shotgun (WGS) entry which is preliminary data.</text>
</comment>
<evidence type="ECO:0000313" key="2">
    <source>
        <dbReference type="EMBL" id="GAA4209196.1"/>
    </source>
</evidence>
<keyword evidence="3" id="KW-1185">Reference proteome</keyword>
<accession>A0ABP8BKJ3</accession>